<feature type="compositionally biased region" description="Polar residues" evidence="1">
    <location>
        <begin position="127"/>
        <end position="138"/>
    </location>
</feature>
<dbReference type="WBParaSite" id="HDID_0000774701-mRNA-1">
    <property type="protein sequence ID" value="HDID_0000774701-mRNA-1"/>
    <property type="gene ID" value="HDID_0000774701"/>
</dbReference>
<protein>
    <submittedName>
        <fullName evidence="4">CDI domain-containing protein</fullName>
    </submittedName>
</protein>
<dbReference type="EMBL" id="UYSG01010974">
    <property type="protein sequence ID" value="VDL60063.1"/>
    <property type="molecule type" value="Genomic_DNA"/>
</dbReference>
<dbReference type="Proteomes" id="UP000274504">
    <property type="component" value="Unassembled WGS sequence"/>
</dbReference>
<sequence>MDTPSRLSCEEELQKICDQNFKNFCQKYGDKSTWEELDPSKTYVPSFYLLGPRYVHSKESIKPSAVKRLDFTCRKPNTQSFSLDFQNNQTRRSSSIQKPDLISQHLNFQVEKPPNPLTEDNTKRDISNSSLIGVNSGKENATNQLASLSKDITSGSVEQPSPKTRFPLDEKLPVSHFIICRL</sequence>
<accession>A0A0R3SRF1</accession>
<evidence type="ECO:0000313" key="2">
    <source>
        <dbReference type="EMBL" id="VDL60063.1"/>
    </source>
</evidence>
<dbReference type="AlphaFoldDB" id="A0A0R3SRF1"/>
<organism evidence="4">
    <name type="scientific">Hymenolepis diminuta</name>
    <name type="common">Rat tapeworm</name>
    <dbReference type="NCBI Taxonomy" id="6216"/>
    <lineage>
        <taxon>Eukaryota</taxon>
        <taxon>Metazoa</taxon>
        <taxon>Spiralia</taxon>
        <taxon>Lophotrochozoa</taxon>
        <taxon>Platyhelminthes</taxon>
        <taxon>Cestoda</taxon>
        <taxon>Eucestoda</taxon>
        <taxon>Cyclophyllidea</taxon>
        <taxon>Hymenolepididae</taxon>
        <taxon>Hymenolepis</taxon>
    </lineage>
</organism>
<evidence type="ECO:0000313" key="4">
    <source>
        <dbReference type="WBParaSite" id="HDID_0000774701-mRNA-1"/>
    </source>
</evidence>
<reference evidence="4" key="1">
    <citation type="submission" date="2017-02" db="UniProtKB">
        <authorList>
            <consortium name="WormBaseParasite"/>
        </authorList>
    </citation>
    <scope>IDENTIFICATION</scope>
</reference>
<name>A0A0R3SRF1_HYMDI</name>
<evidence type="ECO:0000256" key="1">
    <source>
        <dbReference type="SAM" id="MobiDB-lite"/>
    </source>
</evidence>
<proteinExistence type="predicted"/>
<evidence type="ECO:0000313" key="3">
    <source>
        <dbReference type="Proteomes" id="UP000274504"/>
    </source>
</evidence>
<gene>
    <name evidence="2" type="ORF">HDID_LOCUS7745</name>
</gene>
<reference evidence="2 3" key="2">
    <citation type="submission" date="2018-11" db="EMBL/GenBank/DDBJ databases">
        <authorList>
            <consortium name="Pathogen Informatics"/>
        </authorList>
    </citation>
    <scope>NUCLEOTIDE SEQUENCE [LARGE SCALE GENOMIC DNA]</scope>
</reference>
<dbReference type="OrthoDB" id="10414880at2759"/>
<feature type="region of interest" description="Disordered" evidence="1">
    <location>
        <begin position="111"/>
        <end position="138"/>
    </location>
</feature>